<sequence>MLGITVLAALLAYATPGLTAWPWGRTTWRWKTRKAPWSWVWIASLSMRSGTPCFAMTLPLSSWLSPWN</sequence>
<dbReference type="Ensembl" id="ENSSSCT00055028332.1">
    <property type="protein sequence ID" value="ENSSSCP00055022575.1"/>
    <property type="gene ID" value="ENSSSCG00055014328.1"/>
</dbReference>
<evidence type="ECO:0000313" key="2">
    <source>
        <dbReference type="Ensembl" id="ENSSSCP00015003429.1"/>
    </source>
</evidence>
<dbReference type="Ensembl" id="ENSSSCT00015008482.1">
    <property type="protein sequence ID" value="ENSSSCP00015003429.1"/>
    <property type="gene ID" value="ENSSSCG00015006334.1"/>
</dbReference>
<feature type="chain" id="PRO_5044688545" evidence="1">
    <location>
        <begin position="21"/>
        <end position="68"/>
    </location>
</feature>
<proteinExistence type="predicted"/>
<dbReference type="Ensembl" id="ENSSSCT00030033015.1">
    <property type="protein sequence ID" value="ENSSSCP00030014877.1"/>
    <property type="gene ID" value="ENSSSCG00030023719.1"/>
</dbReference>
<name>A0A8D1U2Q1_PIG</name>
<gene>
    <name evidence="3" type="primary">EFHD2</name>
    <name evidence="2" type="synonym">CTRC</name>
</gene>
<dbReference type="AlphaFoldDB" id="A0A8D1U2Q1"/>
<feature type="signal peptide" evidence="1">
    <location>
        <begin position="1"/>
        <end position="20"/>
    </location>
</feature>
<evidence type="ECO:0000256" key="1">
    <source>
        <dbReference type="SAM" id="SignalP"/>
    </source>
</evidence>
<dbReference type="Proteomes" id="UP000694724">
    <property type="component" value="Unplaced"/>
</dbReference>
<reference evidence="3" key="1">
    <citation type="submission" date="2025-05" db="UniProtKB">
        <authorList>
            <consortium name="Ensembl"/>
        </authorList>
    </citation>
    <scope>IDENTIFICATION</scope>
</reference>
<protein>
    <submittedName>
        <fullName evidence="2">Chymotrypsin C</fullName>
    </submittedName>
    <submittedName>
        <fullName evidence="3">EF-hand domain family member D2</fullName>
    </submittedName>
</protein>
<dbReference type="Proteomes" id="UP000694726">
    <property type="component" value="Unplaced"/>
</dbReference>
<accession>A0A8D1U2Q1</accession>
<dbReference type="Proteomes" id="UP000694570">
    <property type="component" value="Unplaced"/>
</dbReference>
<evidence type="ECO:0000313" key="3">
    <source>
        <dbReference type="Ensembl" id="ENSSSCP00055022575.1"/>
    </source>
</evidence>
<keyword evidence="1" id="KW-0732">Signal</keyword>
<evidence type="ECO:0000313" key="4">
    <source>
        <dbReference type="Proteomes" id="UP000694724"/>
    </source>
</evidence>
<organism evidence="3 4">
    <name type="scientific">Sus scrofa</name>
    <name type="common">Pig</name>
    <dbReference type="NCBI Taxonomy" id="9823"/>
    <lineage>
        <taxon>Eukaryota</taxon>
        <taxon>Metazoa</taxon>
        <taxon>Chordata</taxon>
        <taxon>Craniata</taxon>
        <taxon>Vertebrata</taxon>
        <taxon>Euteleostomi</taxon>
        <taxon>Mammalia</taxon>
        <taxon>Eutheria</taxon>
        <taxon>Laurasiatheria</taxon>
        <taxon>Artiodactyla</taxon>
        <taxon>Suina</taxon>
        <taxon>Suidae</taxon>
        <taxon>Sus</taxon>
    </lineage>
</organism>